<gene>
    <name evidence="1" type="ORF">EVAR_25502_1</name>
</gene>
<dbReference type="AlphaFoldDB" id="A0A4C1VKP7"/>
<reference evidence="1 2" key="1">
    <citation type="journal article" date="2019" name="Commun. Biol.">
        <title>The bagworm genome reveals a unique fibroin gene that provides high tensile strength.</title>
        <authorList>
            <person name="Kono N."/>
            <person name="Nakamura H."/>
            <person name="Ohtoshi R."/>
            <person name="Tomita M."/>
            <person name="Numata K."/>
            <person name="Arakawa K."/>
        </authorList>
    </citation>
    <scope>NUCLEOTIDE SEQUENCE [LARGE SCALE GENOMIC DNA]</scope>
</reference>
<evidence type="ECO:0000313" key="2">
    <source>
        <dbReference type="Proteomes" id="UP000299102"/>
    </source>
</evidence>
<accession>A0A4C1VKP7</accession>
<organism evidence="1 2">
    <name type="scientific">Eumeta variegata</name>
    <name type="common">Bagworm moth</name>
    <name type="synonym">Eumeta japonica</name>
    <dbReference type="NCBI Taxonomy" id="151549"/>
    <lineage>
        <taxon>Eukaryota</taxon>
        <taxon>Metazoa</taxon>
        <taxon>Ecdysozoa</taxon>
        <taxon>Arthropoda</taxon>
        <taxon>Hexapoda</taxon>
        <taxon>Insecta</taxon>
        <taxon>Pterygota</taxon>
        <taxon>Neoptera</taxon>
        <taxon>Endopterygota</taxon>
        <taxon>Lepidoptera</taxon>
        <taxon>Glossata</taxon>
        <taxon>Ditrysia</taxon>
        <taxon>Tineoidea</taxon>
        <taxon>Psychidae</taxon>
        <taxon>Oiketicinae</taxon>
        <taxon>Eumeta</taxon>
    </lineage>
</organism>
<keyword evidence="2" id="KW-1185">Reference proteome</keyword>
<sequence length="190" mass="21234">MDESTDVAGLAILTGMGEVCPRREQNVAFRVGAAVAALLGQCAGPARTPYLPPLPHLRPELTRKKRAFPDNVSVDGSFRLDCCDEVRQPSRLVLRKGETRAREIRFSDMNVFEGVDDKIDDVCNLMKDGWHDILCVNEIKRKGSSEEYSVSNTYPPRLNDLALTRVNEDAGMLALSYQKDYLKMETVTNV</sequence>
<dbReference type="Proteomes" id="UP000299102">
    <property type="component" value="Unassembled WGS sequence"/>
</dbReference>
<evidence type="ECO:0000313" key="1">
    <source>
        <dbReference type="EMBL" id="GBP39678.1"/>
    </source>
</evidence>
<dbReference type="EMBL" id="BGZK01000369">
    <property type="protein sequence ID" value="GBP39678.1"/>
    <property type="molecule type" value="Genomic_DNA"/>
</dbReference>
<name>A0A4C1VKP7_EUMVA</name>
<protein>
    <submittedName>
        <fullName evidence="1">Uncharacterized protein</fullName>
    </submittedName>
</protein>
<dbReference type="OrthoDB" id="412793at2759"/>
<comment type="caution">
    <text evidence="1">The sequence shown here is derived from an EMBL/GenBank/DDBJ whole genome shotgun (WGS) entry which is preliminary data.</text>
</comment>
<proteinExistence type="predicted"/>